<evidence type="ECO:0000256" key="4">
    <source>
        <dbReference type="ARBA" id="ARBA00007658"/>
    </source>
</evidence>
<comment type="pathway">
    <text evidence="3">Protein modification; protein glycosylation.</text>
</comment>
<accession>A0ABD2IT64</accession>
<dbReference type="AlphaFoldDB" id="A0ABD2IT64"/>
<evidence type="ECO:0000256" key="20">
    <source>
        <dbReference type="RuleBase" id="RU361193"/>
    </source>
</evidence>
<dbReference type="EMBL" id="JBICCN010000304">
    <property type="protein sequence ID" value="KAL3079373.1"/>
    <property type="molecule type" value="Genomic_DNA"/>
</dbReference>
<organism evidence="22 23">
    <name type="scientific">Heterodera schachtii</name>
    <name type="common">Sugarbeet cyst nematode worm</name>
    <name type="synonym">Tylenchus schachtii</name>
    <dbReference type="NCBI Taxonomy" id="97005"/>
    <lineage>
        <taxon>Eukaryota</taxon>
        <taxon>Metazoa</taxon>
        <taxon>Ecdysozoa</taxon>
        <taxon>Nematoda</taxon>
        <taxon>Chromadorea</taxon>
        <taxon>Rhabditida</taxon>
        <taxon>Tylenchina</taxon>
        <taxon>Tylenchomorpha</taxon>
        <taxon>Tylenchoidea</taxon>
        <taxon>Heteroderidae</taxon>
        <taxon>Heteroderinae</taxon>
        <taxon>Heterodera</taxon>
    </lineage>
</organism>
<evidence type="ECO:0000256" key="3">
    <source>
        <dbReference type="ARBA" id="ARBA00004922"/>
    </source>
</evidence>
<evidence type="ECO:0000256" key="16">
    <source>
        <dbReference type="ARBA" id="ARBA00048605"/>
    </source>
</evidence>
<evidence type="ECO:0000256" key="18">
    <source>
        <dbReference type="PIRSR" id="PIRSR601382-1"/>
    </source>
</evidence>
<dbReference type="EC" id="3.2.1.-" evidence="20"/>
<evidence type="ECO:0000256" key="6">
    <source>
        <dbReference type="ARBA" id="ARBA00022723"/>
    </source>
</evidence>
<keyword evidence="13 19" id="KW-1015">Disulfide bond</keyword>
<dbReference type="Pfam" id="PF01532">
    <property type="entry name" value="Glyco_hydro_47"/>
    <property type="match status" value="1"/>
</dbReference>
<dbReference type="PANTHER" id="PTHR11742:SF55">
    <property type="entry name" value="ENDOPLASMIC RETICULUM MANNOSYL-OLIGOSACCHARIDE 1,2-ALPHA-MANNOSIDASE"/>
    <property type="match status" value="1"/>
</dbReference>
<dbReference type="InterPro" id="IPR001382">
    <property type="entry name" value="Glyco_hydro_47"/>
</dbReference>
<keyword evidence="10" id="KW-0735">Signal-anchor</keyword>
<protein>
    <recommendedName>
        <fullName evidence="20">alpha-1,2-Mannosidase</fullName>
        <ecNumber evidence="20">3.2.1.-</ecNumber>
    </recommendedName>
</protein>
<dbReference type="InterPro" id="IPR050749">
    <property type="entry name" value="Glycosyl_Hydrolase_47"/>
</dbReference>
<comment type="catalytic activity">
    <reaction evidence="16">
        <text>N(4)-(alpha-D-Man-(1-&gt;2)-alpha-D-Man-(1-&gt;2)-alpha-D-Man-(1-&gt;3)-[alpha-D-Man-(1-&gt;2)-alpha-D-Man-(1-&gt;3)-[alpha-D-Man-(1-&gt;2)-alpha-D-Man-(1-&gt;6)]-alpha-D-Man-(1-&gt;6)]-beta-D-Man-(1-&gt;4)-beta-D-GlcNAc-(1-&gt;4)-beta-D-GlcNAc)-L-asparaginyl-[protein] (N-glucan mannose isomer 9A1,2,3B1,2,3) + 4 H2O = N(4)-(alpha-D-Man-(1-&gt;3)-[alpha-D-Man-(1-&gt;3)-[alpha-D-Man-(1-&gt;6)]-alpha-D-Man-(1-&gt;6)]-beta-D-Man-(1-&gt;4)-beta-D-GlcNAc-(1-&gt;4)-beta-D-GlcNAc)-L-asparaginyl-[protein] (N-glucan mannose isomer 5A1,2) + 4 beta-D-mannose</text>
        <dbReference type="Rhea" id="RHEA:56008"/>
        <dbReference type="Rhea" id="RHEA-COMP:14356"/>
        <dbReference type="Rhea" id="RHEA-COMP:14367"/>
        <dbReference type="ChEBI" id="CHEBI:15377"/>
        <dbReference type="ChEBI" id="CHEBI:28563"/>
        <dbReference type="ChEBI" id="CHEBI:59087"/>
        <dbReference type="ChEBI" id="CHEBI:139493"/>
        <dbReference type="EC" id="3.2.1.113"/>
    </reaction>
</comment>
<comment type="caution">
    <text evidence="22">The sequence shown here is derived from an EMBL/GenBank/DDBJ whole genome shotgun (WGS) entry which is preliminary data.</text>
</comment>
<name>A0ABD2IT64_HETSC</name>
<evidence type="ECO:0000256" key="5">
    <source>
        <dbReference type="ARBA" id="ARBA00022692"/>
    </source>
</evidence>
<dbReference type="Gene3D" id="1.50.10.10">
    <property type="match status" value="1"/>
</dbReference>
<keyword evidence="5 21" id="KW-0812">Transmembrane</keyword>
<evidence type="ECO:0000256" key="17">
    <source>
        <dbReference type="ARBA" id="ARBA00053655"/>
    </source>
</evidence>
<evidence type="ECO:0000256" key="21">
    <source>
        <dbReference type="SAM" id="Phobius"/>
    </source>
</evidence>
<keyword evidence="14 20" id="KW-0326">Glycosidase</keyword>
<evidence type="ECO:0000256" key="7">
    <source>
        <dbReference type="ARBA" id="ARBA00022801"/>
    </source>
</evidence>
<sequence>MDQFAHLFRTLDTEAQKQQLPFILRTSPRPSMCNELSLRISQFFSRRRGLYALILCLVALSLLYIQFFAFPSELQQMDEEIGRKNRERFHKVKDGQQREAAVFAGKGVQTLNVHNQQQQQQQNIDNETVARPKQTPMFGGPTNARQRAVREAFRYAWNAYKKYAWGHDQLMPISHSFQEWMECGLTIVDSLDTLLIMDLRDEFADAKQWVETELRFDRNRFVSLFETTIRVLGGLLSAYHLSGEQIFLSRAEDIGQRLFPAISQSPTAVPYSDVNLHSGSFRQPTWSVDSTLAEIASIQLEFRELARLTGNATYERLAFRVSEHIHQSECVQNGGGLCGMFLSPQSGKFKEMSTITFGARADSYYEYLLKQWLQTGKTVDWLIDDYKHAIDSMHTRLWRHTMPNALHFVGELLAVDVKFSPKMDHLVCFLAGTLALGHHHGMPSLHMEMAKNLSTTCHAMYQNPTGLGPEIAWFNVAGVEHEQLMSAENVERRKAPAAAATTVPNLYIKPLDAHSLLRPEAFEAWFYMYRLTGDKQYQDWGWDAFQAIERYAKRSNGDGYASVQNVKRIPVQHRDLMESFFLAESLKYLYLLLSDDQQMLSLDQWLVKGFRLIPSLLDLVDNEKSCSPKLGLAPKRRAPNRPVPADIGPYLTRNPYFLLQSFVDLKSRLDYLQFHRFSR</sequence>
<keyword evidence="7 20" id="KW-0378">Hydrolase</keyword>
<dbReference type="GO" id="GO:0034976">
    <property type="term" value="P:response to endoplasmic reticulum stress"/>
    <property type="evidence" value="ECO:0007669"/>
    <property type="project" value="UniProtKB-ARBA"/>
</dbReference>
<evidence type="ECO:0000256" key="11">
    <source>
        <dbReference type="ARBA" id="ARBA00022989"/>
    </source>
</evidence>
<feature type="active site" evidence="18">
    <location>
        <position position="520"/>
    </location>
</feature>
<keyword evidence="6" id="KW-0479">Metal-binding</keyword>
<dbReference type="FunFam" id="1.50.10.10:FF:000010">
    <property type="entry name" value="alpha-1,2-Mannosidase"/>
    <property type="match status" value="1"/>
</dbReference>
<dbReference type="PANTHER" id="PTHR11742">
    <property type="entry name" value="MANNOSYL-OLIGOSACCHARIDE ALPHA-1,2-MANNOSIDASE-RELATED"/>
    <property type="match status" value="1"/>
</dbReference>
<evidence type="ECO:0000256" key="15">
    <source>
        <dbReference type="ARBA" id="ARBA00047669"/>
    </source>
</evidence>
<comment type="subcellular location">
    <subcellularLocation>
        <location evidence="2">Endoplasmic reticulum membrane</location>
        <topology evidence="2">Single-pass type II membrane protein</topology>
    </subcellularLocation>
</comment>
<reference evidence="22 23" key="1">
    <citation type="submission" date="2024-10" db="EMBL/GenBank/DDBJ databases">
        <authorList>
            <person name="Kim D."/>
        </authorList>
    </citation>
    <scope>NUCLEOTIDE SEQUENCE [LARGE SCALE GENOMIC DNA]</scope>
    <source>
        <strain evidence="22">Taebaek</strain>
    </source>
</reference>
<feature type="active site" evidence="18">
    <location>
        <position position="362"/>
    </location>
</feature>
<gene>
    <name evidence="22" type="ORF">niasHS_012743</name>
</gene>
<dbReference type="InterPro" id="IPR036026">
    <property type="entry name" value="Seven-hairpin_glycosidases"/>
</dbReference>
<keyword evidence="12 21" id="KW-0472">Membrane</keyword>
<evidence type="ECO:0000256" key="19">
    <source>
        <dbReference type="PIRSR" id="PIRSR601382-3"/>
    </source>
</evidence>
<dbReference type="GO" id="GO:0046872">
    <property type="term" value="F:metal ion binding"/>
    <property type="evidence" value="ECO:0007669"/>
    <property type="project" value="UniProtKB-KW"/>
</dbReference>
<proteinExistence type="inferred from homology"/>
<dbReference type="Proteomes" id="UP001620645">
    <property type="component" value="Unassembled WGS sequence"/>
</dbReference>
<feature type="disulfide bond" evidence="19">
    <location>
        <begin position="428"/>
        <end position="457"/>
    </location>
</feature>
<dbReference type="GO" id="GO:0005789">
    <property type="term" value="C:endoplasmic reticulum membrane"/>
    <property type="evidence" value="ECO:0007669"/>
    <property type="project" value="UniProtKB-SubCell"/>
</dbReference>
<comment type="cofactor">
    <cofactor evidence="1">
        <name>Ca(2+)</name>
        <dbReference type="ChEBI" id="CHEBI:29108"/>
    </cofactor>
</comment>
<evidence type="ECO:0000256" key="2">
    <source>
        <dbReference type="ARBA" id="ARBA00004648"/>
    </source>
</evidence>
<comment type="function">
    <text evidence="17">Involved in glycoprotein quality control targeting of misfolded glycoproteins for degradation. It primarily trims a single alpha-1,2-linked mannose residue from Man(9)GlcNAc(2) to produce Man(8)GlcNAc(2), but at high enzyme concentrations, as found in the ER quality control compartment (ERQC), it further trims the carbohydrates to Man(5-6)GlcNAc(2).</text>
</comment>
<dbReference type="InterPro" id="IPR012341">
    <property type="entry name" value="6hp_glycosidase-like_sf"/>
</dbReference>
<evidence type="ECO:0000313" key="22">
    <source>
        <dbReference type="EMBL" id="KAL3079373.1"/>
    </source>
</evidence>
<dbReference type="PRINTS" id="PR00747">
    <property type="entry name" value="GLYHDRLASE47"/>
</dbReference>
<dbReference type="GO" id="GO:0010498">
    <property type="term" value="P:proteasomal protein catabolic process"/>
    <property type="evidence" value="ECO:0007669"/>
    <property type="project" value="UniProtKB-ARBA"/>
</dbReference>
<evidence type="ECO:0000256" key="10">
    <source>
        <dbReference type="ARBA" id="ARBA00022968"/>
    </source>
</evidence>
<evidence type="ECO:0000256" key="13">
    <source>
        <dbReference type="ARBA" id="ARBA00023157"/>
    </source>
</evidence>
<evidence type="ECO:0000256" key="1">
    <source>
        <dbReference type="ARBA" id="ARBA00001913"/>
    </source>
</evidence>
<evidence type="ECO:0000256" key="12">
    <source>
        <dbReference type="ARBA" id="ARBA00023136"/>
    </source>
</evidence>
<keyword evidence="9" id="KW-0106">Calcium</keyword>
<evidence type="ECO:0000256" key="9">
    <source>
        <dbReference type="ARBA" id="ARBA00022837"/>
    </source>
</evidence>
<feature type="active site" description="Proton donor" evidence="18">
    <location>
        <position position="470"/>
    </location>
</feature>
<keyword evidence="11 21" id="KW-1133">Transmembrane helix</keyword>
<feature type="transmembrane region" description="Helical" evidence="21">
    <location>
        <begin position="49"/>
        <end position="70"/>
    </location>
</feature>
<comment type="catalytic activity">
    <reaction evidence="15">
        <text>N(4)-(alpha-D-Man-(1-&gt;2)-alpha-D-Man-(1-&gt;2)-alpha-D-Man-(1-&gt;3)-[alpha-D-Man-(1-&gt;3)-[alpha-D-Man-(1-&gt;2)-alpha-D-Man-(1-&gt;6)]-alpha-D-Man-(1-&gt;6)]-beta-D-Man-(1-&gt;4)-beta-D-GlcNAc-(1-&gt;4)-beta-D-GlcNAc)-L-asparaginyl-[protein] (N-glucan mannose isomer 8A1,2,3B1,3) + 3 H2O = N(4)-(alpha-D-Man-(1-&gt;3)-[alpha-D-Man-(1-&gt;3)-[alpha-D-Man-(1-&gt;6)]-alpha-D-Man-(1-&gt;6)]-beta-D-Man-(1-&gt;4)-beta-D-GlcNAc-(1-&gt;4)-beta-D-GlcNAc)-L-asparaginyl-[protein] (N-glucan mannose isomer 5A1,2) + 3 beta-D-mannose</text>
        <dbReference type="Rhea" id="RHEA:56028"/>
        <dbReference type="Rhea" id="RHEA-COMP:14358"/>
        <dbReference type="Rhea" id="RHEA-COMP:14367"/>
        <dbReference type="ChEBI" id="CHEBI:15377"/>
        <dbReference type="ChEBI" id="CHEBI:28563"/>
        <dbReference type="ChEBI" id="CHEBI:59087"/>
        <dbReference type="ChEBI" id="CHEBI:60628"/>
        <dbReference type="EC" id="3.2.1.113"/>
    </reaction>
</comment>
<comment type="similarity">
    <text evidence="4 20">Belongs to the glycosyl hydrolase 47 family.</text>
</comment>
<dbReference type="SUPFAM" id="SSF48225">
    <property type="entry name" value="Seven-hairpin glycosidases"/>
    <property type="match status" value="1"/>
</dbReference>
<keyword evidence="23" id="KW-1185">Reference proteome</keyword>
<feature type="active site" description="Proton donor" evidence="18">
    <location>
        <position position="226"/>
    </location>
</feature>
<evidence type="ECO:0000256" key="14">
    <source>
        <dbReference type="ARBA" id="ARBA00023295"/>
    </source>
</evidence>
<dbReference type="GO" id="GO:0004571">
    <property type="term" value="F:mannosyl-oligosaccharide 1,2-alpha-mannosidase activity"/>
    <property type="evidence" value="ECO:0007669"/>
    <property type="project" value="UniProtKB-EC"/>
</dbReference>
<evidence type="ECO:0000313" key="23">
    <source>
        <dbReference type="Proteomes" id="UP001620645"/>
    </source>
</evidence>
<keyword evidence="8" id="KW-0256">Endoplasmic reticulum</keyword>
<evidence type="ECO:0000256" key="8">
    <source>
        <dbReference type="ARBA" id="ARBA00022824"/>
    </source>
</evidence>